<comment type="caution">
    <text evidence="9">The sequence shown here is derived from an EMBL/GenBank/DDBJ whole genome shotgun (WGS) entry which is preliminary data.</text>
</comment>
<dbReference type="Pfam" id="PF06271">
    <property type="entry name" value="RDD"/>
    <property type="match status" value="1"/>
</dbReference>
<keyword evidence="3 5" id="KW-1133">Transmembrane helix</keyword>
<evidence type="ECO:0000256" key="4">
    <source>
        <dbReference type="ARBA" id="ARBA00023136"/>
    </source>
</evidence>
<dbReference type="EC" id="2.4.1.-" evidence="5"/>
<keyword evidence="4 5" id="KW-0472">Membrane</keyword>
<dbReference type="InterPro" id="IPR055270">
    <property type="entry name" value="Glyco_tran_10_C"/>
</dbReference>
<dbReference type="Proteomes" id="UP000516260">
    <property type="component" value="Chromosome 20"/>
</dbReference>
<feature type="domain" description="RDD" evidence="8">
    <location>
        <begin position="120"/>
        <end position="279"/>
    </location>
</feature>
<comment type="subcellular location">
    <subcellularLocation>
        <location evidence="5">Golgi apparatus</location>
        <location evidence="5">Golgi stack membrane</location>
        <topology evidence="5">Single-pass type II membrane protein</topology>
    </subcellularLocation>
    <subcellularLocation>
        <location evidence="1">Membrane</location>
        <topology evidence="1">Multi-pass membrane protein</topology>
    </subcellularLocation>
</comment>
<dbReference type="InterPro" id="IPR039871">
    <property type="entry name" value="FAM8A1"/>
</dbReference>
<feature type="transmembrane region" description="Helical" evidence="5">
    <location>
        <begin position="290"/>
        <end position="316"/>
    </location>
</feature>
<dbReference type="PANTHER" id="PTHR13659:SF7">
    <property type="entry name" value="PROTEIN FAM8A1"/>
    <property type="match status" value="1"/>
</dbReference>
<evidence type="ECO:0000256" key="3">
    <source>
        <dbReference type="ARBA" id="ARBA00022989"/>
    </source>
</evidence>
<gene>
    <name evidence="9" type="ORF">fugu_018362</name>
</gene>
<protein>
    <recommendedName>
        <fullName evidence="5">Fucosyltransferase</fullName>
        <ecNumber evidence="5">2.4.1.-</ecNumber>
    </recommendedName>
</protein>
<feature type="compositionally biased region" description="Basic and acidic residues" evidence="6">
    <location>
        <begin position="366"/>
        <end position="379"/>
    </location>
</feature>
<comment type="caution">
    <text evidence="5">Lacks conserved residue(s) required for the propagation of feature annotation.</text>
</comment>
<proteinExistence type="inferred from homology"/>
<keyword evidence="10" id="KW-1185">Reference proteome</keyword>
<evidence type="ECO:0000313" key="10">
    <source>
        <dbReference type="Proteomes" id="UP000516260"/>
    </source>
</evidence>
<dbReference type="PANTHER" id="PTHR13659">
    <property type="entry name" value="AUTOSOMAL HIGHLY CONSERVED PROTEIN"/>
    <property type="match status" value="1"/>
</dbReference>
<keyword evidence="5" id="KW-0808">Transferase</keyword>
<name>A0A4Z2BNX5_9TELE</name>
<comment type="similarity">
    <text evidence="5">Belongs to the glycosyltransferase 10 family.</text>
</comment>
<sequence>MSASAGSDTSRDLPVKPPQTSATTEYCATLQRWIWQSYWGYAGWQSWLCLSAFPPPGTSAPAAGAHASAAGQQRFDTRNWYSYPVPVSSPASSAHPGGAASGRNQAPETPARPGQEYTIPSPLQRFLAETVDFFILFCVKATIVLWIMHLSGMKDIARFITHFIVEEIDENTSMEDLQKMMVVALVYRVLVCVYETLCIWGAGGATPGKFLLGLRVVTCDTSTLVRPNRVLVVPASSVSLSASTVRALNKNFSIAFLFPVFITLLFFQHNRTVYDVVAGTIVVQCRGDRVLMASLMVWSVTMTVVVALTGLMLFLYSKSGAPKTGGGATPGETANATALVAREQRANSTVAANQNTPETSFRPRIKTLDLKDCDSDSSGRAHRGSSSTEPQGPAAHRRVHDLLTFPPSRFPRDARFNALLPAGQRQMFEGIFHLNLTYRRDNELHVHWKLNLRPNPDGPQMEPVAWIRESGRRCFREPRKRIDVGVLQRSSNMWAGQNCFMRTSSCQFYLRLHRDYVTEPFRGARVLAGARRNSGNVAPFVPSVYTGAVPDAAKLAEFLLSLDPEHRILMSFFKWKLFYNGRRGRAEERVAFLCQA</sequence>
<feature type="region of interest" description="Disordered" evidence="6">
    <location>
        <begin position="91"/>
        <end position="114"/>
    </location>
</feature>
<evidence type="ECO:0000256" key="1">
    <source>
        <dbReference type="ARBA" id="ARBA00004141"/>
    </source>
</evidence>
<dbReference type="InterPro" id="IPR010432">
    <property type="entry name" value="RDD"/>
</dbReference>
<keyword evidence="5" id="KW-0328">Glycosyltransferase</keyword>
<evidence type="ECO:0000313" key="9">
    <source>
        <dbReference type="EMBL" id="TNM92960.1"/>
    </source>
</evidence>
<feature type="transmembrane region" description="Helical" evidence="5">
    <location>
        <begin position="126"/>
        <end position="148"/>
    </location>
</feature>
<dbReference type="EMBL" id="SWLE01000013">
    <property type="protein sequence ID" value="TNM92960.1"/>
    <property type="molecule type" value="Genomic_DNA"/>
</dbReference>
<dbReference type="SUPFAM" id="SSF53756">
    <property type="entry name" value="UDP-Glycosyltransferase/glycogen phosphorylase"/>
    <property type="match status" value="1"/>
</dbReference>
<keyword evidence="2 5" id="KW-0812">Transmembrane</keyword>
<accession>A0A4Z2BNX5</accession>
<feature type="region of interest" description="Disordered" evidence="6">
    <location>
        <begin position="1"/>
        <end position="21"/>
    </location>
</feature>
<dbReference type="AlphaFoldDB" id="A0A4Z2BNX5"/>
<evidence type="ECO:0000256" key="5">
    <source>
        <dbReference type="RuleBase" id="RU003832"/>
    </source>
</evidence>
<evidence type="ECO:0000259" key="8">
    <source>
        <dbReference type="Pfam" id="PF06271"/>
    </source>
</evidence>
<dbReference type="GO" id="GO:0032580">
    <property type="term" value="C:Golgi cisterna membrane"/>
    <property type="evidence" value="ECO:0007669"/>
    <property type="project" value="UniProtKB-SubCell"/>
</dbReference>
<feature type="transmembrane region" description="Helical" evidence="5">
    <location>
        <begin position="252"/>
        <end position="270"/>
    </location>
</feature>
<dbReference type="GO" id="GO:0016757">
    <property type="term" value="F:glycosyltransferase activity"/>
    <property type="evidence" value="ECO:0007669"/>
    <property type="project" value="UniProtKB-UniRule"/>
</dbReference>
<evidence type="ECO:0000256" key="6">
    <source>
        <dbReference type="SAM" id="MobiDB-lite"/>
    </source>
</evidence>
<feature type="region of interest" description="Disordered" evidence="6">
    <location>
        <begin position="345"/>
        <end position="396"/>
    </location>
</feature>
<dbReference type="Pfam" id="PF00852">
    <property type="entry name" value="Glyco_transf_10"/>
    <property type="match status" value="1"/>
</dbReference>
<evidence type="ECO:0000259" key="7">
    <source>
        <dbReference type="Pfam" id="PF00852"/>
    </source>
</evidence>
<organism evidence="9 10">
    <name type="scientific">Takifugu bimaculatus</name>
    <dbReference type="NCBI Taxonomy" id="433685"/>
    <lineage>
        <taxon>Eukaryota</taxon>
        <taxon>Metazoa</taxon>
        <taxon>Chordata</taxon>
        <taxon>Craniata</taxon>
        <taxon>Vertebrata</taxon>
        <taxon>Euteleostomi</taxon>
        <taxon>Actinopterygii</taxon>
        <taxon>Neopterygii</taxon>
        <taxon>Teleostei</taxon>
        <taxon>Neoteleostei</taxon>
        <taxon>Acanthomorphata</taxon>
        <taxon>Eupercaria</taxon>
        <taxon>Tetraodontiformes</taxon>
        <taxon>Tetradontoidea</taxon>
        <taxon>Tetraodontidae</taxon>
        <taxon>Takifugu</taxon>
    </lineage>
</organism>
<feature type="compositionally biased region" description="Polar residues" evidence="6">
    <location>
        <begin position="346"/>
        <end position="359"/>
    </location>
</feature>
<keyword evidence="5" id="KW-0333">Golgi apparatus</keyword>
<evidence type="ECO:0000256" key="2">
    <source>
        <dbReference type="ARBA" id="ARBA00022692"/>
    </source>
</evidence>
<reference evidence="9 10" key="1">
    <citation type="submission" date="2019-04" db="EMBL/GenBank/DDBJ databases">
        <title>The sequence and de novo assembly of Takifugu bimaculatus genome using PacBio and Hi-C technologies.</title>
        <authorList>
            <person name="Xu P."/>
            <person name="Liu B."/>
            <person name="Zhou Z."/>
        </authorList>
    </citation>
    <scope>NUCLEOTIDE SEQUENCE [LARGE SCALE GENOMIC DNA]</scope>
    <source>
        <strain evidence="9">TB-2018</strain>
        <tissue evidence="9">Muscle</tissue>
    </source>
</reference>
<feature type="domain" description="Fucosyltransferase C-terminal" evidence="7">
    <location>
        <begin position="475"/>
        <end position="588"/>
    </location>
</feature>